<feature type="non-terminal residue" evidence="1">
    <location>
        <position position="86"/>
    </location>
</feature>
<evidence type="ECO:0000313" key="2">
    <source>
        <dbReference type="Proteomes" id="UP000004810"/>
    </source>
</evidence>
<evidence type="ECO:0000313" key="1">
    <source>
        <dbReference type="EMBL" id="EJW71432.1"/>
    </source>
</evidence>
<dbReference type="InterPro" id="IPR051118">
    <property type="entry name" value="LST-2"/>
</dbReference>
<reference evidence="2" key="1">
    <citation type="submission" date="2012-08" db="EMBL/GenBank/DDBJ databases">
        <title>The Genome Sequence of Wuchereria bancrofti.</title>
        <authorList>
            <person name="Nutman T.B."/>
            <person name="Fink D.L."/>
            <person name="Russ C."/>
            <person name="Young S."/>
            <person name="Zeng Q."/>
            <person name="Koehrsen M."/>
            <person name="Alvarado L."/>
            <person name="Berlin A."/>
            <person name="Chapman S.B."/>
            <person name="Chen Z."/>
            <person name="Freedman E."/>
            <person name="Gellesch M."/>
            <person name="Goldberg J."/>
            <person name="Griggs A."/>
            <person name="Gujja S."/>
            <person name="Heilman E.R."/>
            <person name="Heiman D."/>
            <person name="Hepburn T."/>
            <person name="Howarth C."/>
            <person name="Jen D."/>
            <person name="Larson L."/>
            <person name="Lewis B."/>
            <person name="Mehta T."/>
            <person name="Park D."/>
            <person name="Pearson M."/>
            <person name="Roberts A."/>
            <person name="Saif S."/>
            <person name="Shea T."/>
            <person name="Shenoy N."/>
            <person name="Sisk P."/>
            <person name="Stolte C."/>
            <person name="Sykes S."/>
            <person name="Walk T."/>
            <person name="White J."/>
            <person name="Yandava C."/>
            <person name="Haas B."/>
            <person name="Henn M.R."/>
            <person name="Nusbaum C."/>
            <person name="Birren B."/>
        </authorList>
    </citation>
    <scope>NUCLEOTIDE SEQUENCE [LARGE SCALE GENOMIC DNA]</scope>
    <source>
        <strain evidence="2">NA</strain>
    </source>
</reference>
<sequence length="86" mass="9720">MVPVKSVREYDCQLDIAVLFSETLDRALRLDYLTQDQIDDCDPIVMIAVPRLAIVCGLLYFPEGALNVDANPETLSDMFRSFHSLL</sequence>
<dbReference type="PANTHER" id="PTHR46465:SF2">
    <property type="entry name" value="LATERAL SIGNALING TARGET PROTEIN 2 HOMOLOG"/>
    <property type="match status" value="1"/>
</dbReference>
<dbReference type="EMBL" id="ADBV01018613">
    <property type="protein sequence ID" value="EJW71432.1"/>
    <property type="molecule type" value="Genomic_DNA"/>
</dbReference>
<organism evidence="1 2">
    <name type="scientific">Wuchereria bancrofti</name>
    <dbReference type="NCBI Taxonomy" id="6293"/>
    <lineage>
        <taxon>Eukaryota</taxon>
        <taxon>Metazoa</taxon>
        <taxon>Ecdysozoa</taxon>
        <taxon>Nematoda</taxon>
        <taxon>Chromadorea</taxon>
        <taxon>Rhabditida</taxon>
        <taxon>Spirurina</taxon>
        <taxon>Spiruromorpha</taxon>
        <taxon>Filarioidea</taxon>
        <taxon>Onchocercidae</taxon>
        <taxon>Wuchereria</taxon>
    </lineage>
</organism>
<protein>
    <submittedName>
        <fullName evidence="1">Uncharacterized protein</fullName>
    </submittedName>
</protein>
<gene>
    <name evidence="1" type="ORF">WUBG_17663</name>
</gene>
<name>J9E395_WUCBA</name>
<dbReference type="PANTHER" id="PTHR46465">
    <property type="entry name" value="LATERAL SIGNALING TARGET PROTEIN 2 HOMOLOG"/>
    <property type="match status" value="1"/>
</dbReference>
<accession>J9E395</accession>
<comment type="caution">
    <text evidence="1">The sequence shown here is derived from an EMBL/GenBank/DDBJ whole genome shotgun (WGS) entry which is preliminary data.</text>
</comment>
<dbReference type="AlphaFoldDB" id="J9E395"/>
<proteinExistence type="predicted"/>
<dbReference type="GO" id="GO:0031901">
    <property type="term" value="C:early endosome membrane"/>
    <property type="evidence" value="ECO:0007669"/>
    <property type="project" value="TreeGrafter"/>
</dbReference>
<dbReference type="Proteomes" id="UP000004810">
    <property type="component" value="Unassembled WGS sequence"/>
</dbReference>